<dbReference type="PANTHER" id="PTHR21310">
    <property type="entry name" value="AMINOGLYCOSIDE PHOSPHOTRANSFERASE-RELATED-RELATED"/>
    <property type="match status" value="1"/>
</dbReference>
<organism evidence="2 3">
    <name type="scientific">Plenodomus tracheiphilus IPT5</name>
    <dbReference type="NCBI Taxonomy" id="1408161"/>
    <lineage>
        <taxon>Eukaryota</taxon>
        <taxon>Fungi</taxon>
        <taxon>Dikarya</taxon>
        <taxon>Ascomycota</taxon>
        <taxon>Pezizomycotina</taxon>
        <taxon>Dothideomycetes</taxon>
        <taxon>Pleosporomycetidae</taxon>
        <taxon>Pleosporales</taxon>
        <taxon>Pleosporineae</taxon>
        <taxon>Leptosphaeriaceae</taxon>
        <taxon>Plenodomus</taxon>
    </lineage>
</organism>
<dbReference type="InterPro" id="IPR002575">
    <property type="entry name" value="Aminoglycoside_PTrfase"/>
</dbReference>
<dbReference type="AlphaFoldDB" id="A0A6A7AN33"/>
<dbReference type="OrthoDB" id="5598852at2759"/>
<sequence length="328" mass="36020">MPNVVYTLNNAIDSFFSGAGASSSKIQCDDFARQRCGGLIRPVNIQGLTSYTVIAGPSGDRIIQFREQTALLDMNMLELAKDIHGEVVPSCSELGWVGDPSGSPLAIYEMDRLHGENYIIARPSLTRDKRLKTVHSLASFFAQSWRKGKLASSRLANMSAISTECYARFEYLADTLPKRFLPAVKEIQAALPALLDGCYPVVLTHSDLNEMNILVDPDSGEITGVVDWPGASILPFGFTLYAVESALGSMGSSGWKWLDNVDDLRDTFWRALREQTGLNEPQTRLIKIAGKAGILIRYGTAYDSGFPGMIGVQDSDAEDFRYLDALLF</sequence>
<gene>
    <name evidence="2" type="ORF">T440DRAFT_409833</name>
</gene>
<dbReference type="InterPro" id="IPR051678">
    <property type="entry name" value="AGP_Transferase"/>
</dbReference>
<dbReference type="InterPro" id="IPR011009">
    <property type="entry name" value="Kinase-like_dom_sf"/>
</dbReference>
<dbReference type="Gene3D" id="3.90.1200.10">
    <property type="match status" value="1"/>
</dbReference>
<evidence type="ECO:0000313" key="2">
    <source>
        <dbReference type="EMBL" id="KAF2844620.1"/>
    </source>
</evidence>
<accession>A0A6A7AN33</accession>
<dbReference type="SUPFAM" id="SSF56112">
    <property type="entry name" value="Protein kinase-like (PK-like)"/>
    <property type="match status" value="1"/>
</dbReference>
<feature type="domain" description="Aminoglycoside phosphotransferase" evidence="1">
    <location>
        <begin position="166"/>
        <end position="233"/>
    </location>
</feature>
<dbReference type="Proteomes" id="UP000799423">
    <property type="component" value="Unassembled WGS sequence"/>
</dbReference>
<reference evidence="2" key="1">
    <citation type="submission" date="2020-01" db="EMBL/GenBank/DDBJ databases">
        <authorList>
            <consortium name="DOE Joint Genome Institute"/>
            <person name="Haridas S."/>
            <person name="Albert R."/>
            <person name="Binder M."/>
            <person name="Bloem J."/>
            <person name="Labutti K."/>
            <person name="Salamov A."/>
            <person name="Andreopoulos B."/>
            <person name="Baker S.E."/>
            <person name="Barry K."/>
            <person name="Bills G."/>
            <person name="Bluhm B.H."/>
            <person name="Cannon C."/>
            <person name="Castanera R."/>
            <person name="Culley D.E."/>
            <person name="Daum C."/>
            <person name="Ezra D."/>
            <person name="Gonzalez J.B."/>
            <person name="Henrissat B."/>
            <person name="Kuo A."/>
            <person name="Liang C."/>
            <person name="Lipzen A."/>
            <person name="Lutzoni F."/>
            <person name="Magnuson J."/>
            <person name="Mondo S."/>
            <person name="Nolan M."/>
            <person name="Ohm R."/>
            <person name="Pangilinan J."/>
            <person name="Park H.-J."/>
            <person name="Ramirez L."/>
            <person name="Alfaro M."/>
            <person name="Sun H."/>
            <person name="Tritt A."/>
            <person name="Yoshinaga Y."/>
            <person name="Zwiers L.-H."/>
            <person name="Turgeon B.G."/>
            <person name="Goodwin S.B."/>
            <person name="Spatafora J.W."/>
            <person name="Crous P.W."/>
            <person name="Grigoriev I.V."/>
        </authorList>
    </citation>
    <scope>NUCLEOTIDE SEQUENCE</scope>
    <source>
        <strain evidence="2">IPT5</strain>
    </source>
</reference>
<evidence type="ECO:0000259" key="1">
    <source>
        <dbReference type="Pfam" id="PF01636"/>
    </source>
</evidence>
<keyword evidence="3" id="KW-1185">Reference proteome</keyword>
<name>A0A6A7AN33_9PLEO</name>
<dbReference type="PANTHER" id="PTHR21310:SF59">
    <property type="entry name" value="AMINOGLYCOSIDE PHOSPHOTRANSFERASE DOMAIN-CONTAINING PROTEIN"/>
    <property type="match status" value="1"/>
</dbReference>
<proteinExistence type="predicted"/>
<evidence type="ECO:0000313" key="3">
    <source>
        <dbReference type="Proteomes" id="UP000799423"/>
    </source>
</evidence>
<dbReference type="Pfam" id="PF01636">
    <property type="entry name" value="APH"/>
    <property type="match status" value="1"/>
</dbReference>
<protein>
    <recommendedName>
        <fullName evidence="1">Aminoglycoside phosphotransferase domain-containing protein</fullName>
    </recommendedName>
</protein>
<dbReference type="EMBL" id="MU006370">
    <property type="protein sequence ID" value="KAF2844620.1"/>
    <property type="molecule type" value="Genomic_DNA"/>
</dbReference>